<keyword evidence="2" id="KW-1185">Reference proteome</keyword>
<gene>
    <name evidence="1" type="ORF">J2I47_18310</name>
</gene>
<organism evidence="1 2">
    <name type="scientific">Fibrella rubiginis</name>
    <dbReference type="NCBI Taxonomy" id="2817060"/>
    <lineage>
        <taxon>Bacteria</taxon>
        <taxon>Pseudomonadati</taxon>
        <taxon>Bacteroidota</taxon>
        <taxon>Cytophagia</taxon>
        <taxon>Cytophagales</taxon>
        <taxon>Spirosomataceae</taxon>
        <taxon>Fibrella</taxon>
    </lineage>
</organism>
<comment type="caution">
    <text evidence="1">The sequence shown here is derived from an EMBL/GenBank/DDBJ whole genome shotgun (WGS) entry which is preliminary data.</text>
</comment>
<reference evidence="1" key="1">
    <citation type="submission" date="2021-03" db="EMBL/GenBank/DDBJ databases">
        <title>Fibrella sp. HMF5335 genome sequencing and assembly.</title>
        <authorList>
            <person name="Kang H."/>
            <person name="Kim H."/>
            <person name="Bae S."/>
            <person name="Joh K."/>
        </authorList>
    </citation>
    <scope>NUCLEOTIDE SEQUENCE</scope>
    <source>
        <strain evidence="1">HMF5335</strain>
    </source>
</reference>
<dbReference type="Proteomes" id="UP000664034">
    <property type="component" value="Unassembled WGS sequence"/>
</dbReference>
<protein>
    <submittedName>
        <fullName evidence="1">DUF4442 domain-containing protein</fullName>
    </submittedName>
</protein>
<dbReference type="Gene3D" id="3.10.129.10">
    <property type="entry name" value="Hotdog Thioesterase"/>
    <property type="match status" value="1"/>
</dbReference>
<dbReference type="AlphaFoldDB" id="A0A939GKP8"/>
<dbReference type="Pfam" id="PF14539">
    <property type="entry name" value="DUF4442"/>
    <property type="match status" value="1"/>
</dbReference>
<dbReference type="InterPro" id="IPR029069">
    <property type="entry name" value="HotDog_dom_sf"/>
</dbReference>
<evidence type="ECO:0000313" key="1">
    <source>
        <dbReference type="EMBL" id="MBO0938511.1"/>
    </source>
</evidence>
<dbReference type="RefSeq" id="WP_207366037.1">
    <property type="nucleotide sequence ID" value="NZ_JAFMYV010000009.1"/>
</dbReference>
<evidence type="ECO:0000313" key="2">
    <source>
        <dbReference type="Proteomes" id="UP000664034"/>
    </source>
</evidence>
<name>A0A939GKP8_9BACT</name>
<sequence>MKPNFFNTARTESGKTWRFRTLMNWYPMYFGTGGKILFWSGDSREVHLRLRRNVWSYNYVGTIFGGSLFAASDPFYMLMLLQIMGPAYVVWDKAASIKFRKPGRNTLYAKFLLTDELIDGIKADIAISGQTERVLPLTWTDAEGVVHAQLERTLYIADKAHYEQKKQDRQSSRFERNK</sequence>
<dbReference type="EMBL" id="JAFMYV010000009">
    <property type="protein sequence ID" value="MBO0938511.1"/>
    <property type="molecule type" value="Genomic_DNA"/>
</dbReference>
<dbReference type="SUPFAM" id="SSF54637">
    <property type="entry name" value="Thioesterase/thiol ester dehydrase-isomerase"/>
    <property type="match status" value="1"/>
</dbReference>
<dbReference type="InterPro" id="IPR027961">
    <property type="entry name" value="DUF4442"/>
</dbReference>
<proteinExistence type="predicted"/>
<accession>A0A939GKP8</accession>